<accession>A0A0N8E3P4</accession>
<proteinExistence type="predicted"/>
<feature type="region of interest" description="Disordered" evidence="1">
    <location>
        <begin position="334"/>
        <end position="396"/>
    </location>
</feature>
<dbReference type="AlphaFoldDB" id="A0A0N8E3P4"/>
<dbReference type="InterPro" id="IPR031847">
    <property type="entry name" value="PDLI1-4/Zasp-like_mid"/>
</dbReference>
<feature type="region of interest" description="Disordered" evidence="1">
    <location>
        <begin position="199"/>
        <end position="223"/>
    </location>
</feature>
<feature type="compositionally biased region" description="Polar residues" evidence="1">
    <location>
        <begin position="336"/>
        <end position="351"/>
    </location>
</feature>
<name>A0A0N8E3P4_9CRUS</name>
<protein>
    <submittedName>
        <fullName evidence="2">Uncharacterized protein</fullName>
    </submittedName>
</protein>
<organism evidence="2">
    <name type="scientific">Daphnia magna</name>
    <dbReference type="NCBI Taxonomy" id="35525"/>
    <lineage>
        <taxon>Eukaryota</taxon>
        <taxon>Metazoa</taxon>
        <taxon>Ecdysozoa</taxon>
        <taxon>Arthropoda</taxon>
        <taxon>Crustacea</taxon>
        <taxon>Branchiopoda</taxon>
        <taxon>Diplostraca</taxon>
        <taxon>Cladocera</taxon>
        <taxon>Anomopoda</taxon>
        <taxon>Daphniidae</taxon>
        <taxon>Daphnia</taxon>
    </lineage>
</organism>
<evidence type="ECO:0000256" key="1">
    <source>
        <dbReference type="SAM" id="MobiDB-lite"/>
    </source>
</evidence>
<dbReference type="OrthoDB" id="1293114at2759"/>
<dbReference type="InterPro" id="IPR006643">
    <property type="entry name" value="Zasp-like_motif"/>
</dbReference>
<dbReference type="Pfam" id="PF15936">
    <property type="entry name" value="DUF4749"/>
    <property type="match status" value="1"/>
</dbReference>
<sequence>MAKRQQHQPTSKKRVTLVHNQYNSPLGLYSTEEVAETLQRHTRLLGNGAIGVDFKLLSVPNLARSEVYKMLSQEEPQLRYLHQQHSRELEYTDRKRVAWPPTANTKIETIETRNYGYDSGVVGMTSLQHRDVYVSQKQGDYNAIHPLQKQEDYTTIPLQKQGDYNTIPLQKQGDYNTINNQKQQYQNQLDDLVIQQTPKVVPPPPPPRGHRKPMLRSSSDAQDPFASAYESAFVQWTVPIRPSVAAQQKQEPSKEEKAIRMSSRRMPEPFASDELVGERTIIAKPSPPPGLLLRPAAVKKTGFTKETPTIRSESFFKRGTTPVRMLGDMVWPPKGLTSTTDKQQLSAQSPGTVRRQQKNYRDFFTQNQLPPNFPTYRAPPGTQHFGLEEGENATPM</sequence>
<dbReference type="SMART" id="SM00735">
    <property type="entry name" value="ZM"/>
    <property type="match status" value="1"/>
</dbReference>
<dbReference type="EMBL" id="GDIQ01064916">
    <property type="protein sequence ID" value="JAN29821.1"/>
    <property type="molecule type" value="Transcribed_RNA"/>
</dbReference>
<feature type="region of interest" description="Disordered" evidence="1">
    <location>
        <begin position="244"/>
        <end position="265"/>
    </location>
</feature>
<reference evidence="2" key="1">
    <citation type="submission" date="2015-10" db="EMBL/GenBank/DDBJ databases">
        <title>EvidentialGene: Evidence-directed Construction of Complete mRNA Transcriptomes without Genomes.</title>
        <authorList>
            <person name="Gilbert D.G."/>
        </authorList>
    </citation>
    <scope>NUCLEOTIDE SEQUENCE</scope>
</reference>
<evidence type="ECO:0000313" key="2">
    <source>
        <dbReference type="EMBL" id="JAN29821.1"/>
    </source>
</evidence>